<dbReference type="InterPro" id="IPR017221">
    <property type="entry name" value="DUF34/NIF3_bac"/>
</dbReference>
<keyword evidence="3 4" id="KW-0479">Metal-binding</keyword>
<dbReference type="Gene3D" id="3.30.70.120">
    <property type="match status" value="1"/>
</dbReference>
<evidence type="ECO:0000256" key="1">
    <source>
        <dbReference type="ARBA" id="ARBA00006964"/>
    </source>
</evidence>
<dbReference type="GO" id="GO:0046872">
    <property type="term" value="F:metal ion binding"/>
    <property type="evidence" value="ECO:0007669"/>
    <property type="project" value="UniProtKB-UniRule"/>
</dbReference>
<feature type="binding site" evidence="5">
    <location>
        <position position="327"/>
    </location>
    <ligand>
        <name>a divalent metal cation</name>
        <dbReference type="ChEBI" id="CHEBI:60240"/>
        <label>1</label>
    </ligand>
</feature>
<evidence type="ECO:0000256" key="4">
    <source>
        <dbReference type="PIRNR" id="PIRNR037489"/>
    </source>
</evidence>
<dbReference type="EMBL" id="OBQF01000001">
    <property type="protein sequence ID" value="SOC38616.1"/>
    <property type="molecule type" value="Genomic_DNA"/>
</dbReference>
<keyword evidence="7" id="KW-1185">Reference proteome</keyword>
<feature type="binding site" evidence="5">
    <location>
        <position position="102"/>
    </location>
    <ligand>
        <name>a divalent metal cation</name>
        <dbReference type="ChEBI" id="CHEBI:60240"/>
        <label>1</label>
    </ligand>
</feature>
<feature type="binding site" evidence="5">
    <location>
        <position position="65"/>
    </location>
    <ligand>
        <name>a divalent metal cation</name>
        <dbReference type="ChEBI" id="CHEBI:60240"/>
        <label>1</label>
    </ligand>
</feature>
<dbReference type="PANTHER" id="PTHR13799">
    <property type="entry name" value="NGG1 INTERACTING FACTOR 3"/>
    <property type="match status" value="1"/>
</dbReference>
<dbReference type="Proteomes" id="UP000219412">
    <property type="component" value="Unassembled WGS sequence"/>
</dbReference>
<evidence type="ECO:0000313" key="7">
    <source>
        <dbReference type="Proteomes" id="UP000219412"/>
    </source>
</evidence>
<feature type="binding site" evidence="5">
    <location>
        <position position="64"/>
    </location>
    <ligand>
        <name>a divalent metal cation</name>
        <dbReference type="ChEBI" id="CHEBI:60240"/>
        <label>2</label>
    </ligand>
</feature>
<dbReference type="Pfam" id="PF01784">
    <property type="entry name" value="DUF34_NIF3"/>
    <property type="match status" value="1"/>
</dbReference>
<protein>
    <recommendedName>
        <fullName evidence="2 4">GTP cyclohydrolase 1 type 2 homolog</fullName>
    </recommendedName>
</protein>
<feature type="binding site" evidence="5">
    <location>
        <position position="324"/>
    </location>
    <ligand>
        <name>a divalent metal cation</name>
        <dbReference type="ChEBI" id="CHEBI:60240"/>
        <label>1</label>
    </ligand>
</feature>
<dbReference type="SUPFAM" id="SSF102705">
    <property type="entry name" value="NIF3 (NGG1p interacting factor 3)-like"/>
    <property type="match status" value="1"/>
</dbReference>
<evidence type="ECO:0000256" key="2">
    <source>
        <dbReference type="ARBA" id="ARBA00022112"/>
    </source>
</evidence>
<dbReference type="InterPro" id="IPR036069">
    <property type="entry name" value="DUF34/NIF3_sf"/>
</dbReference>
<reference evidence="7" key="1">
    <citation type="submission" date="2017-08" db="EMBL/GenBank/DDBJ databases">
        <authorList>
            <person name="Varghese N."/>
            <person name="Submissions S."/>
        </authorList>
    </citation>
    <scope>NUCLEOTIDE SEQUENCE [LARGE SCALE GENOMIC DNA]</scope>
    <source>
        <strain evidence="7">DSM 23173</strain>
    </source>
</reference>
<dbReference type="RefSeq" id="WP_097038729.1">
    <property type="nucleotide sequence ID" value="NZ_OBQF01000001.1"/>
</dbReference>
<accession>A0A285UDF1</accession>
<dbReference type="PIRSF" id="PIRSF037489">
    <property type="entry name" value="UCP037489_NIF3_YqfO"/>
    <property type="match status" value="1"/>
</dbReference>
<dbReference type="Gene3D" id="3.40.1390.30">
    <property type="entry name" value="NIF3 (NGG1p interacting factor 3)-like"/>
    <property type="match status" value="1"/>
</dbReference>
<dbReference type="NCBIfam" id="TIGR00486">
    <property type="entry name" value="YbgI_SA1388"/>
    <property type="match status" value="1"/>
</dbReference>
<dbReference type="InterPro" id="IPR002678">
    <property type="entry name" value="DUF34/NIF3"/>
</dbReference>
<dbReference type="OrthoDB" id="9792792at2"/>
<name>A0A285UDF1_9STAP</name>
<evidence type="ECO:0000256" key="3">
    <source>
        <dbReference type="ARBA" id="ARBA00022723"/>
    </source>
</evidence>
<dbReference type="GO" id="GO:0005737">
    <property type="term" value="C:cytoplasm"/>
    <property type="evidence" value="ECO:0007669"/>
    <property type="project" value="TreeGrafter"/>
</dbReference>
<evidence type="ECO:0000256" key="5">
    <source>
        <dbReference type="PIRSR" id="PIRSR602678-1"/>
    </source>
</evidence>
<evidence type="ECO:0000313" key="6">
    <source>
        <dbReference type="EMBL" id="SOC38616.1"/>
    </source>
</evidence>
<sequence length="360" mass="40003">MKIKELLQELDEIAPFKDSEDWDNTGLLVGDMEDEVTGILTALDCAPETVDEAVDNGMNTIIAHHPLIFPKISAVTEDFYGRIIRKLIKSDVNLIVMHTNLDHQPKGVSHMIAEVLGFTSTEILIPKKYELKKLRVNIPAENKEELKQGLSESGVGNQGDYSECFFEYPITGQFRPNEDANPHIGTNNELEIVDEYIVEAIFESDEQDKVIDALLKVHPYEEPAFDIFTINNVPNKGLGVKFDYEGSFESLTALIEDKTGGRIVNAVKGNDKGILTAGIIGGSGMSYAKDAFRQGIDVLITGDVKYHEAYDAKLLGHNVIDAGHYLEAFMAEGLENLIRRKMDIKVAASNVDTDPFENRK</sequence>
<comment type="similarity">
    <text evidence="1 4">Belongs to the GTP cyclohydrolase I type 2/NIF3 family.</text>
</comment>
<dbReference type="AlphaFoldDB" id="A0A285UDF1"/>
<proteinExistence type="inferred from homology"/>
<dbReference type="PANTHER" id="PTHR13799:SF14">
    <property type="entry name" value="GTP CYCLOHYDROLASE 1 TYPE 2 HOMOLOG"/>
    <property type="match status" value="1"/>
</dbReference>
<gene>
    <name evidence="6" type="ORF">SAMN05878391_0472</name>
</gene>
<dbReference type="FunFam" id="3.40.1390.30:FF:000001">
    <property type="entry name" value="GTP cyclohydrolase 1 type 2"/>
    <property type="match status" value="1"/>
</dbReference>
<dbReference type="InterPro" id="IPR015867">
    <property type="entry name" value="N-reg_PII/ATP_PRibTrfase_C"/>
</dbReference>
<organism evidence="6 7">
    <name type="scientific">Salinicoccus kekensis</name>
    <dbReference type="NCBI Taxonomy" id="714307"/>
    <lineage>
        <taxon>Bacteria</taxon>
        <taxon>Bacillati</taxon>
        <taxon>Bacillota</taxon>
        <taxon>Bacilli</taxon>
        <taxon>Bacillales</taxon>
        <taxon>Staphylococcaceae</taxon>
        <taxon>Salinicoccus</taxon>
    </lineage>
</organism>